<dbReference type="Proteomes" id="UP000006727">
    <property type="component" value="Chromosome 26"/>
</dbReference>
<dbReference type="AlphaFoldDB" id="A0A7I4CSI2"/>
<reference evidence="5" key="3">
    <citation type="submission" date="2020-12" db="UniProtKB">
        <authorList>
            <consortium name="EnsemblPlants"/>
        </authorList>
    </citation>
    <scope>IDENTIFICATION</scope>
</reference>
<evidence type="ECO:0000313" key="6">
    <source>
        <dbReference type="Proteomes" id="UP000006727"/>
    </source>
</evidence>
<dbReference type="SUPFAM" id="SSF46689">
    <property type="entry name" value="Homeodomain-like"/>
    <property type="match status" value="1"/>
</dbReference>
<dbReference type="OrthoDB" id="49309at2759"/>
<feature type="region of interest" description="Disordered" evidence="4">
    <location>
        <begin position="199"/>
        <end position="223"/>
    </location>
</feature>
<protein>
    <recommendedName>
        <fullName evidence="7">Myb-like domain-containing protein</fullName>
    </recommendedName>
</protein>
<feature type="compositionally biased region" description="Basic residues" evidence="4">
    <location>
        <begin position="201"/>
        <end position="218"/>
    </location>
</feature>
<dbReference type="PANTHER" id="PTHR16088">
    <property type="entry name" value="YY1 ASSOCIATED PROTEIN-RELATED"/>
    <property type="match status" value="1"/>
</dbReference>
<dbReference type="GO" id="GO:0006355">
    <property type="term" value="P:regulation of DNA-templated transcription"/>
    <property type="evidence" value="ECO:0000318"/>
    <property type="project" value="GO_Central"/>
</dbReference>
<organism evidence="5 6">
    <name type="scientific">Physcomitrium patens</name>
    <name type="common">Spreading-leaved earth moss</name>
    <name type="synonym">Physcomitrella patens</name>
    <dbReference type="NCBI Taxonomy" id="3218"/>
    <lineage>
        <taxon>Eukaryota</taxon>
        <taxon>Viridiplantae</taxon>
        <taxon>Streptophyta</taxon>
        <taxon>Embryophyta</taxon>
        <taxon>Bryophyta</taxon>
        <taxon>Bryophytina</taxon>
        <taxon>Bryopsida</taxon>
        <taxon>Funariidae</taxon>
        <taxon>Funariales</taxon>
        <taxon>Funariaceae</taxon>
        <taxon>Physcomitrium</taxon>
    </lineage>
</organism>
<evidence type="ECO:0000313" key="5">
    <source>
        <dbReference type="EnsemblPlants" id="Pp3c26_140V3.3"/>
    </source>
</evidence>
<sequence length="882" mass="98791">MFKVVCCFSPLCSSQCIAVLLLLLLLPLRLLNPPHVLMPFLQAPSAMDLDDPDANSKERREEENMMRDALEGLPDWRSEDGDWGRRGDERSNRIQEEQDLVDAISKRTRAHYSLADMSLDQLETFLQESDEEDYFQNVDDEEEYRKFLAAVQENVGAQDGGSKQEKVIESSESEDEDADFEVEIEEALESDIEESLDGISRKRKRARRPVTREKRRKRESLQNRVLLSGRSKAPLRPLLPCARNVSVSNRSRFSIGSAARPWITNTKIHPLVCGFTAHQIGQLYCLMHEHVQLLLQVYVMCKLEPTMQQTAVDTYRMLMELVEKREAVLSWKRCAFPDFCFRPPYIHPSVAEDGVSCFQNFPSKTPQVVGSKEDVSSARMTSSLGPGDSGMSVESICPIDGRHSGATFAESLNSSSGQIETIDNAFGSESALSASPTIPVSLPLEWVPASSGPVRSLMDVAPLALVREFTAVVEKFVETRKQHSQDEASEHSLIPLFSVRLQVSDGSKSTCERIKARSSSPRLKKTMAAALVESAKKQTLAMVPKDIAVAMERFCPLFNKSLFPHKAPPAAVANRLLFTDAEDELLAMGLMTYNNDWKAIQERFLPSKSMHQIFVRQKNRSSARAPQNSIKAVRKMKLSPLTSDEIVCIEEALKVYKYDWAKVCHNCVPHRDPATLPRQWRIALGTQKSYKSNMNSKDKRRLCDAGKREGLTGTVENFLSLEKVYSEPCNKAGCSRHNEEMVKSQPHDGFSSDLCTSTSRRMSGKILTDTIGPLATYSRQRNKDGNWRTDSFSRCPGTHDTRSKSSRCVNSKVYTSQPCISRATAEQTVKLAPGLPPLKLPSTVRVLTHSEKSQQPVLDVHRGIAKTGSKHKSNNSCLRGQN</sequence>
<name>A0A7I4CSI2_PHYPA</name>
<dbReference type="GO" id="GO:0003712">
    <property type="term" value="F:transcription coregulator activity"/>
    <property type="evidence" value="ECO:0000318"/>
    <property type="project" value="GO_Central"/>
</dbReference>
<reference evidence="5 6" key="2">
    <citation type="journal article" date="2018" name="Plant J.">
        <title>The Physcomitrella patens chromosome-scale assembly reveals moss genome structure and evolution.</title>
        <authorList>
            <person name="Lang D."/>
            <person name="Ullrich K.K."/>
            <person name="Murat F."/>
            <person name="Fuchs J."/>
            <person name="Jenkins J."/>
            <person name="Haas F.B."/>
            <person name="Piednoel M."/>
            <person name="Gundlach H."/>
            <person name="Van Bel M."/>
            <person name="Meyberg R."/>
            <person name="Vives C."/>
            <person name="Morata J."/>
            <person name="Symeonidi A."/>
            <person name="Hiss M."/>
            <person name="Muchero W."/>
            <person name="Kamisugi Y."/>
            <person name="Saleh O."/>
            <person name="Blanc G."/>
            <person name="Decker E.L."/>
            <person name="van Gessel N."/>
            <person name="Grimwood J."/>
            <person name="Hayes R.D."/>
            <person name="Graham S.W."/>
            <person name="Gunter L.E."/>
            <person name="McDaniel S.F."/>
            <person name="Hoernstein S.N.W."/>
            <person name="Larsson A."/>
            <person name="Li F.W."/>
            <person name="Perroud P.F."/>
            <person name="Phillips J."/>
            <person name="Ranjan P."/>
            <person name="Rokshar D.S."/>
            <person name="Rothfels C.J."/>
            <person name="Schneider L."/>
            <person name="Shu S."/>
            <person name="Stevenson D.W."/>
            <person name="Thummler F."/>
            <person name="Tillich M."/>
            <person name="Villarreal Aguilar J.C."/>
            <person name="Widiez T."/>
            <person name="Wong G.K."/>
            <person name="Wymore A."/>
            <person name="Zhang Y."/>
            <person name="Zimmer A.D."/>
            <person name="Quatrano R.S."/>
            <person name="Mayer K.F.X."/>
            <person name="Goodstein D."/>
            <person name="Casacuberta J.M."/>
            <person name="Vandepoele K."/>
            <person name="Reski R."/>
            <person name="Cuming A.C."/>
            <person name="Tuskan G.A."/>
            <person name="Maumus F."/>
            <person name="Salse J."/>
            <person name="Schmutz J."/>
            <person name="Rensing S.A."/>
        </authorList>
    </citation>
    <scope>NUCLEOTIDE SEQUENCE [LARGE SCALE GENOMIC DNA]</scope>
    <source>
        <strain evidence="5 6">cv. Gransden 2004</strain>
    </source>
</reference>
<proteinExistence type="predicted"/>
<dbReference type="InterPro" id="IPR052435">
    <property type="entry name" value="YY1-Transcr_Regul"/>
</dbReference>
<dbReference type="GO" id="GO:0005634">
    <property type="term" value="C:nucleus"/>
    <property type="evidence" value="ECO:0000318"/>
    <property type="project" value="GO_Central"/>
</dbReference>
<evidence type="ECO:0008006" key="7">
    <source>
        <dbReference type="Google" id="ProtNLM"/>
    </source>
</evidence>
<feature type="region of interest" description="Disordered" evidence="4">
    <location>
        <begin position="368"/>
        <end position="390"/>
    </location>
</feature>
<feature type="region of interest" description="Disordered" evidence="4">
    <location>
        <begin position="156"/>
        <end position="179"/>
    </location>
</feature>
<dbReference type="FunCoup" id="A0A7I4CSI2">
    <property type="interactions" value="1314"/>
</dbReference>
<dbReference type="PANTHER" id="PTHR16088:SF3">
    <property type="entry name" value="GON-4-LIKE PROTEIN"/>
    <property type="match status" value="1"/>
</dbReference>
<dbReference type="KEGG" id="ppp:112278145"/>
<reference evidence="5 6" key="1">
    <citation type="journal article" date="2008" name="Science">
        <title>The Physcomitrella genome reveals evolutionary insights into the conquest of land by plants.</title>
        <authorList>
            <person name="Rensing S."/>
            <person name="Lang D."/>
            <person name="Zimmer A."/>
            <person name="Terry A."/>
            <person name="Salamov A."/>
            <person name="Shapiro H."/>
            <person name="Nishiyama T."/>
            <person name="Perroud P.-F."/>
            <person name="Lindquist E."/>
            <person name="Kamisugi Y."/>
            <person name="Tanahashi T."/>
            <person name="Sakakibara K."/>
            <person name="Fujita T."/>
            <person name="Oishi K."/>
            <person name="Shin-I T."/>
            <person name="Kuroki Y."/>
            <person name="Toyoda A."/>
            <person name="Suzuki Y."/>
            <person name="Hashimoto A."/>
            <person name="Yamaguchi K."/>
            <person name="Sugano A."/>
            <person name="Kohara Y."/>
            <person name="Fujiyama A."/>
            <person name="Anterola A."/>
            <person name="Aoki S."/>
            <person name="Ashton N."/>
            <person name="Barbazuk W.B."/>
            <person name="Barker E."/>
            <person name="Bennetzen J."/>
            <person name="Bezanilla M."/>
            <person name="Blankenship R."/>
            <person name="Cho S.H."/>
            <person name="Dutcher S."/>
            <person name="Estelle M."/>
            <person name="Fawcett J.A."/>
            <person name="Gundlach H."/>
            <person name="Hanada K."/>
            <person name="Heyl A."/>
            <person name="Hicks K.A."/>
            <person name="Hugh J."/>
            <person name="Lohr M."/>
            <person name="Mayer K."/>
            <person name="Melkozernov A."/>
            <person name="Murata T."/>
            <person name="Nelson D."/>
            <person name="Pils B."/>
            <person name="Prigge M."/>
            <person name="Reiss B."/>
            <person name="Renner T."/>
            <person name="Rombauts S."/>
            <person name="Rushton P."/>
            <person name="Sanderfoot A."/>
            <person name="Schween G."/>
            <person name="Shiu S.-H."/>
            <person name="Stueber K."/>
            <person name="Theodoulou F.L."/>
            <person name="Tu H."/>
            <person name="Van de Peer Y."/>
            <person name="Verrier P.J."/>
            <person name="Waters E."/>
            <person name="Wood A."/>
            <person name="Yang L."/>
            <person name="Cove D."/>
            <person name="Cuming A."/>
            <person name="Hasebe M."/>
            <person name="Lucas S."/>
            <person name="Mishler D.B."/>
            <person name="Reski R."/>
            <person name="Grigoriev I."/>
            <person name="Quatrano R.S."/>
            <person name="Boore J.L."/>
        </authorList>
    </citation>
    <scope>NUCLEOTIDE SEQUENCE [LARGE SCALE GENOMIC DNA]</scope>
    <source>
        <strain evidence="5 6">cv. Gransden 2004</strain>
    </source>
</reference>
<gene>
    <name evidence="5" type="primary">LOC112278145</name>
</gene>
<evidence type="ECO:0000256" key="2">
    <source>
        <dbReference type="ARBA" id="ARBA00023163"/>
    </source>
</evidence>
<evidence type="ECO:0000256" key="3">
    <source>
        <dbReference type="ARBA" id="ARBA00023242"/>
    </source>
</evidence>
<dbReference type="EnsemblPlants" id="Pp3c26_140V3.3">
    <property type="protein sequence ID" value="Pp3c26_140V3.3"/>
    <property type="gene ID" value="Pp3c26_140"/>
</dbReference>
<dbReference type="Gramene" id="Pp3c26_140V3.3">
    <property type="protein sequence ID" value="Pp3c26_140V3.3"/>
    <property type="gene ID" value="Pp3c26_140"/>
</dbReference>
<dbReference type="Pfam" id="PF13921">
    <property type="entry name" value="Myb_DNA-bind_6"/>
    <property type="match status" value="1"/>
</dbReference>
<keyword evidence="2" id="KW-0804">Transcription</keyword>
<dbReference type="InterPro" id="IPR009057">
    <property type="entry name" value="Homeodomain-like_sf"/>
</dbReference>
<evidence type="ECO:0000256" key="1">
    <source>
        <dbReference type="ARBA" id="ARBA00023015"/>
    </source>
</evidence>
<evidence type="ECO:0000256" key="4">
    <source>
        <dbReference type="SAM" id="MobiDB-lite"/>
    </source>
</evidence>
<dbReference type="EMBL" id="ABEU02000026">
    <property type="status" value="NOT_ANNOTATED_CDS"/>
    <property type="molecule type" value="Genomic_DNA"/>
</dbReference>
<dbReference type="GeneID" id="112278145"/>
<dbReference type="InParanoid" id="A0A7I4CSI2"/>
<keyword evidence="6" id="KW-1185">Reference proteome</keyword>
<accession>A0A7I4CSI2</accession>
<keyword evidence="3" id="KW-0539">Nucleus</keyword>
<keyword evidence="1" id="KW-0805">Transcription regulation</keyword>
<dbReference type="RefSeq" id="XP_024367049.1">
    <property type="nucleotide sequence ID" value="XM_024511281.2"/>
</dbReference>